<accession>A0A6C0CEM7</accession>
<keyword evidence="1" id="KW-0472">Membrane</keyword>
<dbReference type="AlphaFoldDB" id="A0A6C0CEM7"/>
<evidence type="ECO:0000313" key="2">
    <source>
        <dbReference type="EMBL" id="QHT03216.1"/>
    </source>
</evidence>
<feature type="transmembrane region" description="Helical" evidence="1">
    <location>
        <begin position="136"/>
        <end position="154"/>
    </location>
</feature>
<evidence type="ECO:0000256" key="1">
    <source>
        <dbReference type="SAM" id="Phobius"/>
    </source>
</evidence>
<protein>
    <recommendedName>
        <fullName evidence="3">Hedgehog/Intein (Hint) domain-containing protein</fullName>
    </recommendedName>
</protein>
<feature type="transmembrane region" description="Helical" evidence="1">
    <location>
        <begin position="6"/>
        <end position="22"/>
    </location>
</feature>
<name>A0A6C0CEM7_9ZZZZ</name>
<dbReference type="EMBL" id="MN739407">
    <property type="protein sequence ID" value="QHT03216.1"/>
    <property type="molecule type" value="Genomic_DNA"/>
</dbReference>
<keyword evidence="1" id="KW-1133">Transmembrane helix</keyword>
<evidence type="ECO:0008006" key="3">
    <source>
        <dbReference type="Google" id="ProtNLM"/>
    </source>
</evidence>
<organism evidence="2">
    <name type="scientific">viral metagenome</name>
    <dbReference type="NCBI Taxonomy" id="1070528"/>
    <lineage>
        <taxon>unclassified sequences</taxon>
        <taxon>metagenomes</taxon>
        <taxon>organismal metagenomes</taxon>
    </lineage>
</organism>
<keyword evidence="1" id="KW-0812">Transmembrane</keyword>
<reference evidence="2" key="1">
    <citation type="journal article" date="2020" name="Nature">
        <title>Giant virus diversity and host interactions through global metagenomics.</title>
        <authorList>
            <person name="Schulz F."/>
            <person name="Roux S."/>
            <person name="Paez-Espino D."/>
            <person name="Jungbluth S."/>
            <person name="Walsh D.A."/>
            <person name="Denef V.J."/>
            <person name="McMahon K.D."/>
            <person name="Konstantinidis K.T."/>
            <person name="Eloe-Fadrosh E.A."/>
            <person name="Kyrpides N.C."/>
            <person name="Woyke T."/>
        </authorList>
    </citation>
    <scope>NUCLEOTIDE SEQUENCE</scope>
    <source>
        <strain evidence="2">GVMAG-M-3300020728-1</strain>
    </source>
</reference>
<proteinExistence type="predicted"/>
<sequence>METTIVVVATLVAAGASLYMLVMNNIKDLKDNWPIYRCNPAYMPFAGLVGKDPFKNFTDCTMKSFQDYTGFVVDPIMAQFSQVTGVVTQIGGAMNDMRGMMAQTRTGFLGIVGTVFGKIENLMSQFQYIIIRMRTLMARLVGIMMSFVYIFYAGEQTGQSLINGPVGKTMNFLCFDEDTVIKTNSGNITYMKNLKLGDTLPHINTVTSVYSIDGTDVPMYILGNTKVSGGHKVWHKDKFIPVAEHPNAVRTHDSKRLVCINTHLRSFRIEGHIFMDFTEVGVVSGIADPALAQINVGDMFDGERVRGTVRHLVNGTIKFNLITDKSLITSKVEKY</sequence>